<accession>A0A1M4PR83</accession>
<keyword evidence="8" id="KW-1185">Reference proteome</keyword>
<gene>
    <name evidence="7" type="ORF">CUESP1_2688</name>
</gene>
<dbReference type="GO" id="GO:0006313">
    <property type="term" value="P:DNA transposition"/>
    <property type="evidence" value="ECO:0007669"/>
    <property type="project" value="UniProtKB-UniRule"/>
</dbReference>
<evidence type="ECO:0000256" key="2">
    <source>
        <dbReference type="ARBA" id="ARBA00010961"/>
    </source>
</evidence>
<evidence type="ECO:0000313" key="7">
    <source>
        <dbReference type="EMBL" id="SHD78026.1"/>
    </source>
</evidence>
<dbReference type="Pfam" id="PF00872">
    <property type="entry name" value="Transposase_mut"/>
    <property type="match status" value="1"/>
</dbReference>
<dbReference type="Proteomes" id="UP000245423">
    <property type="component" value="Chromosome 1"/>
</dbReference>
<reference evidence="7 8" key="1">
    <citation type="submission" date="2016-11" db="EMBL/GenBank/DDBJ databases">
        <authorList>
            <person name="Manzoor S."/>
        </authorList>
    </citation>
    <scope>NUCLEOTIDE SEQUENCE [LARGE SCALE GENOMIC DNA]</scope>
    <source>
        <strain evidence="7">Clostridium ultunense strain Esp</strain>
    </source>
</reference>
<keyword evidence="3 6" id="KW-0815">Transposition</keyword>
<sequence length="94" mass="11122">MYQVGVIIGTELSTFFKYPPEIRKLMYTTNTIENFNRQLRKVTKNKTIFPTDFSLEKSLYLAMVNATSKWTSRMRGWDQILAQLNIFFEDILSK</sequence>
<name>A0A1M4PR83_9FIRM</name>
<keyword evidence="5 6" id="KW-0233">DNA recombination</keyword>
<evidence type="ECO:0000256" key="4">
    <source>
        <dbReference type="ARBA" id="ARBA00023125"/>
    </source>
</evidence>
<dbReference type="GO" id="GO:0004803">
    <property type="term" value="F:transposase activity"/>
    <property type="evidence" value="ECO:0007669"/>
    <property type="project" value="UniProtKB-UniRule"/>
</dbReference>
<comment type="function">
    <text evidence="1 6">Required for the transposition of the insertion element.</text>
</comment>
<protein>
    <recommendedName>
        <fullName evidence="6">Mutator family transposase</fullName>
    </recommendedName>
</protein>
<dbReference type="EMBL" id="LT669839">
    <property type="protein sequence ID" value="SHD78026.1"/>
    <property type="molecule type" value="Genomic_DNA"/>
</dbReference>
<proteinExistence type="inferred from homology"/>
<evidence type="ECO:0000256" key="3">
    <source>
        <dbReference type="ARBA" id="ARBA00022578"/>
    </source>
</evidence>
<organism evidence="7 8">
    <name type="scientific">[Clostridium] ultunense Esp</name>
    <dbReference type="NCBI Taxonomy" id="1288971"/>
    <lineage>
        <taxon>Bacteria</taxon>
        <taxon>Bacillati</taxon>
        <taxon>Bacillota</taxon>
        <taxon>Tissierellia</taxon>
        <taxon>Tissierellales</taxon>
        <taxon>Tepidimicrobiaceae</taxon>
        <taxon>Schnuerera</taxon>
    </lineage>
</organism>
<keyword evidence="4 6" id="KW-0238">DNA-binding</keyword>
<dbReference type="GO" id="GO:0003677">
    <property type="term" value="F:DNA binding"/>
    <property type="evidence" value="ECO:0007669"/>
    <property type="project" value="UniProtKB-UniRule"/>
</dbReference>
<evidence type="ECO:0000313" key="8">
    <source>
        <dbReference type="Proteomes" id="UP000245423"/>
    </source>
</evidence>
<dbReference type="PANTHER" id="PTHR33217:SF8">
    <property type="entry name" value="MUTATOR FAMILY TRANSPOSASE"/>
    <property type="match status" value="1"/>
</dbReference>
<keyword evidence="6" id="KW-0814">Transposable element</keyword>
<evidence type="ECO:0000256" key="6">
    <source>
        <dbReference type="RuleBase" id="RU365089"/>
    </source>
</evidence>
<evidence type="ECO:0000256" key="1">
    <source>
        <dbReference type="ARBA" id="ARBA00002190"/>
    </source>
</evidence>
<evidence type="ECO:0000256" key="5">
    <source>
        <dbReference type="ARBA" id="ARBA00023172"/>
    </source>
</evidence>
<comment type="similarity">
    <text evidence="2 6">Belongs to the transposase mutator family.</text>
</comment>
<dbReference type="AlphaFoldDB" id="A0A1M4PR83"/>
<dbReference type="PANTHER" id="PTHR33217">
    <property type="entry name" value="TRANSPOSASE FOR INSERTION SEQUENCE ELEMENT IS1081"/>
    <property type="match status" value="1"/>
</dbReference>
<dbReference type="InterPro" id="IPR001207">
    <property type="entry name" value="Transposase_mutator"/>
</dbReference>